<comment type="caution">
    <text evidence="2">The sequence shown here is derived from an EMBL/GenBank/DDBJ whole genome shotgun (WGS) entry which is preliminary data.</text>
</comment>
<sequence length="285" mass="30385">VGSGSNTDIPEIIVGPPRGGGGMYFPPYDGGGGGGCTACPPDQGSPSGGCPKYGGCTSSGGSGIVNTPPTSTKDPCSKLKAQTTSTAYKEKIAALDKPSVLNQKKETGFSESKSGTFTQLQPSASTNNSDGMIVPVSSDTKGYIHTHVNDYETGKYTDNNEPLINQPIRMFSPADVNTLMTMAGYSTDGNYGDLYGTMVSSDGNYTIKFTGTASDIKTGFNTEQWRNNYKTFIEKENGTLETKFLRFLKEKMNLKGVELYKIKSNGIVQKKTLNSNNKVDSNDCP</sequence>
<proteinExistence type="predicted"/>
<reference evidence="2 3" key="1">
    <citation type="journal article" date="2010" name="Syst. Appl. Microbiol.">
        <title>Four new species of Chryseobacterium from the rhizosphere of coastal sand dune plants, Chryseobacterium elymi sp. nov., Chryseobacterium hagamense sp. nov., Chryseobacterium lathyri sp. nov. and Chryseobacterium rhizosphaerae sp. nov.</title>
        <authorList>
            <person name="Cho S.H."/>
            <person name="Lee K.S."/>
            <person name="Shin D.S."/>
            <person name="Han J.H."/>
            <person name="Park K.S."/>
            <person name="Lee C.H."/>
            <person name="Park K.H."/>
            <person name="Kim S.B."/>
        </authorList>
    </citation>
    <scope>NUCLEOTIDE SEQUENCE [LARGE SCALE GENOMIC DNA]</scope>
    <source>
        <strain evidence="2 3">KCTC 22548</strain>
    </source>
</reference>
<evidence type="ECO:0000313" key="2">
    <source>
        <dbReference type="EMBL" id="REC70244.1"/>
    </source>
</evidence>
<organism evidence="2 3">
    <name type="scientific">Chryseobacterium rhizosphaerae</name>
    <dbReference type="NCBI Taxonomy" id="395937"/>
    <lineage>
        <taxon>Bacteria</taxon>
        <taxon>Pseudomonadati</taxon>
        <taxon>Bacteroidota</taxon>
        <taxon>Flavobacteriia</taxon>
        <taxon>Flavobacteriales</taxon>
        <taxon>Weeksellaceae</taxon>
        <taxon>Chryseobacterium group</taxon>
        <taxon>Chryseobacterium</taxon>
    </lineage>
</organism>
<dbReference type="Proteomes" id="UP000256491">
    <property type="component" value="Unassembled WGS sequence"/>
</dbReference>
<feature type="region of interest" description="Disordered" evidence="1">
    <location>
        <begin position="1"/>
        <end position="20"/>
    </location>
</feature>
<feature type="non-terminal residue" evidence="2">
    <location>
        <position position="1"/>
    </location>
</feature>
<evidence type="ECO:0000313" key="3">
    <source>
        <dbReference type="Proteomes" id="UP000256491"/>
    </source>
</evidence>
<keyword evidence="3" id="KW-1185">Reference proteome</keyword>
<feature type="compositionally biased region" description="Polar residues" evidence="1">
    <location>
        <begin position="109"/>
        <end position="130"/>
    </location>
</feature>
<protein>
    <submittedName>
        <fullName evidence="2">Uncharacterized protein</fullName>
    </submittedName>
</protein>
<evidence type="ECO:0000256" key="1">
    <source>
        <dbReference type="SAM" id="MobiDB-lite"/>
    </source>
</evidence>
<name>A0ABX9IG76_9FLAO</name>
<gene>
    <name evidence="2" type="ORF">DRF57_22225</name>
</gene>
<dbReference type="EMBL" id="QNUF01000043">
    <property type="protein sequence ID" value="REC70244.1"/>
    <property type="molecule type" value="Genomic_DNA"/>
</dbReference>
<feature type="region of interest" description="Disordered" evidence="1">
    <location>
        <begin position="106"/>
        <end position="134"/>
    </location>
</feature>
<accession>A0ABX9IG76</accession>